<feature type="transmembrane region" description="Helical" evidence="1">
    <location>
        <begin position="55"/>
        <end position="75"/>
    </location>
</feature>
<accession>A0A4R1L3K2</accession>
<name>A0A4R1L3K2_9BACT</name>
<feature type="transmembrane region" description="Helical" evidence="1">
    <location>
        <begin position="81"/>
        <end position="99"/>
    </location>
</feature>
<gene>
    <name evidence="2" type="ORF">C7378_2159</name>
</gene>
<reference evidence="2 3" key="1">
    <citation type="submission" date="2019-03" db="EMBL/GenBank/DDBJ databases">
        <title>Genomic Encyclopedia of Type Strains, Phase IV (KMG-IV): sequencing the most valuable type-strain genomes for metagenomic binning, comparative biology and taxonomic classification.</title>
        <authorList>
            <person name="Goeker M."/>
        </authorList>
    </citation>
    <scope>NUCLEOTIDE SEQUENCE [LARGE SCALE GENOMIC DNA]</scope>
    <source>
        <strain evidence="2 3">DSM 103428</strain>
    </source>
</reference>
<keyword evidence="1" id="KW-0812">Transmembrane</keyword>
<sequence>MAFAIGCAMVSGMEIQGPVTVEELQESNTLFVPRLLRGSVRARLRQTLHPSKGRLAIQAVSAVIVLSAIAADPRLQGHAQWLLFAALAAVFGYRIFFAARAAQAGYEKKDRALTTGPVSRQRWSPL</sequence>
<comment type="caution">
    <text evidence="2">The sequence shown here is derived from an EMBL/GenBank/DDBJ whole genome shotgun (WGS) entry which is preliminary data.</text>
</comment>
<evidence type="ECO:0000313" key="2">
    <source>
        <dbReference type="EMBL" id="TCK72574.1"/>
    </source>
</evidence>
<organism evidence="2 3">
    <name type="scientific">Acidipila rosea</name>
    <dbReference type="NCBI Taxonomy" id="768535"/>
    <lineage>
        <taxon>Bacteria</taxon>
        <taxon>Pseudomonadati</taxon>
        <taxon>Acidobacteriota</taxon>
        <taxon>Terriglobia</taxon>
        <taxon>Terriglobales</taxon>
        <taxon>Acidobacteriaceae</taxon>
        <taxon>Acidipila</taxon>
    </lineage>
</organism>
<dbReference type="EMBL" id="SMGK01000003">
    <property type="protein sequence ID" value="TCK72574.1"/>
    <property type="molecule type" value="Genomic_DNA"/>
</dbReference>
<keyword evidence="1" id="KW-0472">Membrane</keyword>
<keyword evidence="1" id="KW-1133">Transmembrane helix</keyword>
<protein>
    <submittedName>
        <fullName evidence="2">Uncharacterized protein</fullName>
    </submittedName>
</protein>
<keyword evidence="3" id="KW-1185">Reference proteome</keyword>
<evidence type="ECO:0000313" key="3">
    <source>
        <dbReference type="Proteomes" id="UP000295210"/>
    </source>
</evidence>
<dbReference type="AlphaFoldDB" id="A0A4R1L3K2"/>
<evidence type="ECO:0000256" key="1">
    <source>
        <dbReference type="SAM" id="Phobius"/>
    </source>
</evidence>
<dbReference type="Proteomes" id="UP000295210">
    <property type="component" value="Unassembled WGS sequence"/>
</dbReference>
<proteinExistence type="predicted"/>